<evidence type="ECO:0000259" key="9">
    <source>
        <dbReference type="PROSITE" id="PS50847"/>
    </source>
</evidence>
<evidence type="ECO:0000256" key="6">
    <source>
        <dbReference type="SAM" id="Coils"/>
    </source>
</evidence>
<dbReference type="NCBIfam" id="TIGR01168">
    <property type="entry name" value="YSIRK_signal"/>
    <property type="match status" value="1"/>
</dbReference>
<feature type="domain" description="Gram-positive cocci surface proteins LPxTG" evidence="9">
    <location>
        <begin position="403"/>
        <end position="436"/>
    </location>
</feature>
<sequence>MTRKNTIKKLSVGTASLLAATTVLGAGFTAQAEVRAVDVEAIRKQAEREVLSRYHVVSGYYLRAQYDREKQLERDNKSLRVTVQELDSLLQEEVDDYNKLADHASVIKKELDLTADSLRATEKANKDLTKEKKLLTDSLETTQKALEDSQKEAQANLDALNHKNEQIASLVGERDSLSAQLSASQERNAELERNLESYDRLIESAKFEMQQKLAEIERLTAENADAKDQIEKLQAEVSTLRESAKYDLAQKQAEIDTLTKQKAEAEQALAAEQAKVAELEKQLEASNAKVAELEKQKAEAEAKIAVLEKDLETAQAENAKYKEQLAKQAEELEAAKKAKAEAEAKIEDLKGMLDKKAQDNASLQAEINRLKQGISDKMKSMPGQGTAKANMSSTDAKKDSHQLPSTGEAANPFFTAAAMSVMASAGVLALKRKEEN</sequence>
<protein>
    <submittedName>
        <fullName evidence="10">M-like protein</fullName>
    </submittedName>
</protein>
<dbReference type="GO" id="GO:0000785">
    <property type="term" value="C:chromatin"/>
    <property type="evidence" value="ECO:0007669"/>
    <property type="project" value="TreeGrafter"/>
</dbReference>
<feature type="coiled-coil region" evidence="6">
    <location>
        <begin position="29"/>
        <end position="89"/>
    </location>
</feature>
<dbReference type="GO" id="GO:0000796">
    <property type="term" value="C:condensin complex"/>
    <property type="evidence" value="ECO:0007669"/>
    <property type="project" value="TreeGrafter"/>
</dbReference>
<accession>A0A1Z4EQQ9</accession>
<dbReference type="PROSITE" id="PS50847">
    <property type="entry name" value="GRAM_POS_ANCHORING"/>
    <property type="match status" value="1"/>
</dbReference>
<dbReference type="EMBL" id="LC276372">
    <property type="protein sequence ID" value="BAX95281.1"/>
    <property type="molecule type" value="Genomic_DNA"/>
</dbReference>
<evidence type="ECO:0000256" key="8">
    <source>
        <dbReference type="SAM" id="SignalP"/>
    </source>
</evidence>
<gene>
    <name evidence="10" type="primary">scm</name>
</gene>
<feature type="signal peptide" evidence="8">
    <location>
        <begin position="1"/>
        <end position="25"/>
    </location>
</feature>
<keyword evidence="6" id="KW-0175">Coiled coil</keyword>
<dbReference type="InterPro" id="IPR019950">
    <property type="entry name" value="M_anchor"/>
</dbReference>
<keyword evidence="3 8" id="KW-0732">Signal</keyword>
<dbReference type="GO" id="GO:0003682">
    <property type="term" value="F:chromatin binding"/>
    <property type="evidence" value="ECO:0007669"/>
    <property type="project" value="TreeGrafter"/>
</dbReference>
<dbReference type="GO" id="GO:0000793">
    <property type="term" value="C:condensed chromosome"/>
    <property type="evidence" value="ECO:0007669"/>
    <property type="project" value="TreeGrafter"/>
</dbReference>
<name>A0A1Z4EQQ9_STRCB</name>
<evidence type="ECO:0000256" key="5">
    <source>
        <dbReference type="ARBA" id="ARBA00023088"/>
    </source>
</evidence>
<evidence type="ECO:0000256" key="3">
    <source>
        <dbReference type="ARBA" id="ARBA00022729"/>
    </source>
</evidence>
<dbReference type="AlphaFoldDB" id="A0A1Z4EQQ9"/>
<dbReference type="PANTHER" id="PTHR43941">
    <property type="entry name" value="STRUCTURAL MAINTENANCE OF CHROMOSOMES PROTEIN 2"/>
    <property type="match status" value="1"/>
</dbReference>
<dbReference type="InterPro" id="IPR005877">
    <property type="entry name" value="YSIRK_signal_dom"/>
</dbReference>
<feature type="chain" id="PRO_5038464102" evidence="8">
    <location>
        <begin position="26"/>
        <end position="436"/>
    </location>
</feature>
<dbReference type="Pfam" id="PF04650">
    <property type="entry name" value="YSIRK_signal"/>
    <property type="match status" value="1"/>
</dbReference>
<keyword evidence="4" id="KW-0677">Repeat</keyword>
<evidence type="ECO:0000256" key="4">
    <source>
        <dbReference type="ARBA" id="ARBA00022737"/>
    </source>
</evidence>
<reference evidence="10" key="1">
    <citation type="submission" date="2017-06" db="EMBL/GenBank/DDBJ databases">
        <title>Determining Zoonotic Streptococcal Genomes.</title>
        <authorList>
            <person name="Yoshida H."/>
            <person name="Takahashi T."/>
        </authorList>
    </citation>
    <scope>NUCLEOTIDE SEQUENCE</scope>
    <source>
        <strain evidence="10">SA5</strain>
    </source>
</reference>
<dbReference type="InterPro" id="IPR019931">
    <property type="entry name" value="LPXTG_anchor"/>
</dbReference>
<evidence type="ECO:0000256" key="7">
    <source>
        <dbReference type="SAM" id="MobiDB-lite"/>
    </source>
</evidence>
<evidence type="ECO:0000256" key="2">
    <source>
        <dbReference type="ARBA" id="ARBA00022525"/>
    </source>
</evidence>
<evidence type="ECO:0000313" key="10">
    <source>
        <dbReference type="EMBL" id="BAX95281.1"/>
    </source>
</evidence>
<dbReference type="PRINTS" id="PR00015">
    <property type="entry name" value="GPOSANCHOR"/>
</dbReference>
<keyword evidence="1" id="KW-0134">Cell wall</keyword>
<keyword evidence="5" id="KW-0572">Peptidoglycan-anchor</keyword>
<feature type="region of interest" description="Disordered" evidence="7">
    <location>
        <begin position="374"/>
        <end position="408"/>
    </location>
</feature>
<keyword evidence="2" id="KW-0964">Secreted</keyword>
<dbReference type="InterPro" id="IPR049895">
    <property type="entry name" value="SMDRR"/>
</dbReference>
<dbReference type="PROSITE" id="PS52030">
    <property type="entry name" value="SMDRR"/>
    <property type="match status" value="1"/>
</dbReference>
<proteinExistence type="predicted"/>
<dbReference type="Gene3D" id="1.10.287.1490">
    <property type="match status" value="1"/>
</dbReference>
<dbReference type="NCBIfam" id="TIGR01167">
    <property type="entry name" value="LPXTG_anchor"/>
    <property type="match status" value="1"/>
</dbReference>
<dbReference type="Pfam" id="PF00746">
    <property type="entry name" value="Gram_pos_anchor"/>
    <property type="match status" value="1"/>
</dbReference>
<feature type="coiled-coil region" evidence="6">
    <location>
        <begin position="118"/>
        <end position="373"/>
    </location>
</feature>
<dbReference type="SUPFAM" id="SSF90257">
    <property type="entry name" value="Myosin rod fragments"/>
    <property type="match status" value="1"/>
</dbReference>
<evidence type="ECO:0000256" key="1">
    <source>
        <dbReference type="ARBA" id="ARBA00022512"/>
    </source>
</evidence>
<dbReference type="PANTHER" id="PTHR43941:SF1">
    <property type="entry name" value="STRUCTURAL MAINTENANCE OF CHROMOSOMES PROTEIN 2"/>
    <property type="match status" value="1"/>
</dbReference>
<organism evidence="10">
    <name type="scientific">Streptococcus canis</name>
    <dbReference type="NCBI Taxonomy" id="1329"/>
    <lineage>
        <taxon>Bacteria</taxon>
        <taxon>Bacillati</taxon>
        <taxon>Bacillota</taxon>
        <taxon>Bacilli</taxon>
        <taxon>Lactobacillales</taxon>
        <taxon>Streptococcaceae</taxon>
        <taxon>Streptococcus</taxon>
    </lineage>
</organism>